<name>A0A5B8SYL9_9GAMM</name>
<keyword evidence="1" id="KW-0732">Signal</keyword>
<feature type="signal peptide" evidence="1">
    <location>
        <begin position="1"/>
        <end position="23"/>
    </location>
</feature>
<evidence type="ECO:0000313" key="2">
    <source>
        <dbReference type="EMBL" id="QEA40615.1"/>
    </source>
</evidence>
<dbReference type="GO" id="GO:0046872">
    <property type="term" value="F:metal ion binding"/>
    <property type="evidence" value="ECO:0007669"/>
    <property type="project" value="UniProtKB-KW"/>
</dbReference>
<accession>A0A5B8SYL9</accession>
<dbReference type="EMBL" id="CP042382">
    <property type="protein sequence ID" value="QEA40615.1"/>
    <property type="molecule type" value="Genomic_DNA"/>
</dbReference>
<evidence type="ECO:0000256" key="1">
    <source>
        <dbReference type="SAM" id="SignalP"/>
    </source>
</evidence>
<proteinExistence type="predicted"/>
<dbReference type="KEGG" id="paur:FGL86_17035"/>
<dbReference type="Proteomes" id="UP000321272">
    <property type="component" value="Chromosome"/>
</dbReference>
<reference evidence="2 3" key="1">
    <citation type="submission" date="2019-06" db="EMBL/GenBank/DDBJ databases">
        <title>Genome analyses of bacteria isolated from kimchi.</title>
        <authorList>
            <person name="Lee S."/>
            <person name="Ahn S."/>
            <person name="Roh S."/>
        </authorList>
    </citation>
    <scope>NUCLEOTIDE SEQUENCE [LARGE SCALE GENOMIC DNA]</scope>
    <source>
        <strain evidence="2 3">CBA4606</strain>
    </source>
</reference>
<feature type="chain" id="PRO_5023041929" evidence="1">
    <location>
        <begin position="24"/>
        <end position="275"/>
    </location>
</feature>
<dbReference type="RefSeq" id="WP_147185882.1">
    <property type="nucleotide sequence ID" value="NZ_CP042382.1"/>
</dbReference>
<sequence length="275" mass="30934">MQRSINYLAALLIGLPLSGVALAEFSEFENPNIQEVQPWDTVKVGRVPDFIYLRSLDDPDDIVWDRIPSYRTYLSVAPPVHPSTKLRFDADKGTNLYFQVARSSDRFYVRLRWKDTSKNVGTTVDGFRDAAAIQFALDGSTDTSYMMGSGPDKPVNIWYWRADRKYVVEDLAAGGYFSTTMLPEQPVSGDVAYITGRNPVDWEWHLVMSREIGTDGEHQIDLTQDEIPISFAVWQGNEGGRDGNKRVTQGWILLDNTIEGDQKAQAQASAQTSNQ</sequence>
<dbReference type="OrthoDB" id="9772663at2"/>
<dbReference type="AlphaFoldDB" id="A0A5B8SYL9"/>
<protein>
    <submittedName>
        <fullName evidence="2">Dimethylsulfide dehydrogenase</fullName>
    </submittedName>
</protein>
<organism evidence="2 3">
    <name type="scientific">Pistricoccus aurantiacus</name>
    <dbReference type="NCBI Taxonomy" id="1883414"/>
    <lineage>
        <taxon>Bacteria</taxon>
        <taxon>Pseudomonadati</taxon>
        <taxon>Pseudomonadota</taxon>
        <taxon>Gammaproteobacteria</taxon>
        <taxon>Oceanospirillales</taxon>
        <taxon>Halomonadaceae</taxon>
        <taxon>Pistricoccus</taxon>
    </lineage>
</organism>
<dbReference type="Gene3D" id="2.60.40.1190">
    <property type="match status" value="1"/>
</dbReference>
<evidence type="ECO:0000313" key="3">
    <source>
        <dbReference type="Proteomes" id="UP000321272"/>
    </source>
</evidence>
<gene>
    <name evidence="2" type="ORF">FGL86_17035</name>
</gene>
<keyword evidence="3" id="KW-1185">Reference proteome</keyword>
<dbReference type="GO" id="GO:0020037">
    <property type="term" value="F:heme binding"/>
    <property type="evidence" value="ECO:0007669"/>
    <property type="project" value="InterPro"/>
</dbReference>